<dbReference type="AlphaFoldDB" id="A0A517PZ28"/>
<reference evidence="1 2" key="1">
    <citation type="submission" date="2019-02" db="EMBL/GenBank/DDBJ databases">
        <title>Deep-cultivation of Planctomycetes and their phenomic and genomic characterization uncovers novel biology.</title>
        <authorList>
            <person name="Wiegand S."/>
            <person name="Jogler M."/>
            <person name="Boedeker C."/>
            <person name="Pinto D."/>
            <person name="Vollmers J."/>
            <person name="Rivas-Marin E."/>
            <person name="Kohn T."/>
            <person name="Peeters S.H."/>
            <person name="Heuer A."/>
            <person name="Rast P."/>
            <person name="Oberbeckmann S."/>
            <person name="Bunk B."/>
            <person name="Jeske O."/>
            <person name="Meyerdierks A."/>
            <person name="Storesund J.E."/>
            <person name="Kallscheuer N."/>
            <person name="Luecker S."/>
            <person name="Lage O.M."/>
            <person name="Pohl T."/>
            <person name="Merkel B.J."/>
            <person name="Hornburger P."/>
            <person name="Mueller R.-W."/>
            <person name="Bruemmer F."/>
            <person name="Labrenz M."/>
            <person name="Spormann A.M."/>
            <person name="Op den Camp H."/>
            <person name="Overmann J."/>
            <person name="Amann R."/>
            <person name="Jetten M.S.M."/>
            <person name="Mascher T."/>
            <person name="Medema M.H."/>
            <person name="Devos D.P."/>
            <person name="Kaster A.-K."/>
            <person name="Ovreas L."/>
            <person name="Rohde M."/>
            <person name="Galperin M.Y."/>
            <person name="Jogler C."/>
        </authorList>
    </citation>
    <scope>NUCLEOTIDE SEQUENCE [LARGE SCALE GENOMIC DNA]</scope>
    <source>
        <strain evidence="1 2">HG66A1</strain>
    </source>
</reference>
<keyword evidence="2" id="KW-1185">Reference proteome</keyword>
<organism evidence="1 2">
    <name type="scientific">Gimesia chilikensis</name>
    <dbReference type="NCBI Taxonomy" id="2605989"/>
    <lineage>
        <taxon>Bacteria</taxon>
        <taxon>Pseudomonadati</taxon>
        <taxon>Planctomycetota</taxon>
        <taxon>Planctomycetia</taxon>
        <taxon>Planctomycetales</taxon>
        <taxon>Planctomycetaceae</taxon>
        <taxon>Gimesia</taxon>
    </lineage>
</organism>
<evidence type="ECO:0000313" key="2">
    <source>
        <dbReference type="Proteomes" id="UP000320421"/>
    </source>
</evidence>
<dbReference type="RefSeq" id="WP_145193411.1">
    <property type="nucleotide sequence ID" value="NZ_CP036266.1"/>
</dbReference>
<dbReference type="EMBL" id="CP036266">
    <property type="protein sequence ID" value="QDT24598.1"/>
    <property type="molecule type" value="Genomic_DNA"/>
</dbReference>
<name>A0A517PZ28_9PLAN</name>
<dbReference type="Proteomes" id="UP000320421">
    <property type="component" value="Chromosome"/>
</dbReference>
<gene>
    <name evidence="1" type="ORF">HG66A1_64320</name>
</gene>
<proteinExistence type="predicted"/>
<evidence type="ECO:0000313" key="1">
    <source>
        <dbReference type="EMBL" id="QDT24598.1"/>
    </source>
</evidence>
<accession>A0A517PZ28</accession>
<protein>
    <submittedName>
        <fullName evidence="1">Uncharacterized protein</fullName>
    </submittedName>
</protein>
<sequence>MTKHELYVELCKSVLDKKSSETDALACMIILHTYCFQKKHSIAVDDAGEQGQAGKVCVLMAITRRHAAEVISEVMTDYGKNLTDGYLYHEYGVRTPFESVDDISGDWLALTQTMVEKMKGTLVDDLWPED</sequence>